<dbReference type="EMBL" id="CP060637">
    <property type="protein sequence ID" value="QNM15676.1"/>
    <property type="molecule type" value="Genomic_DNA"/>
</dbReference>
<proteinExistence type="predicted"/>
<evidence type="ECO:0000313" key="1">
    <source>
        <dbReference type="EMBL" id="QNM15676.1"/>
    </source>
</evidence>
<dbReference type="KEGG" id="fho:H9Q81_02205"/>
<gene>
    <name evidence="1" type="ORF">H9Q81_02205</name>
</gene>
<keyword evidence="2" id="KW-1185">Reference proteome</keyword>
<accession>A0A7G9GXZ4</accession>
<organism evidence="1 2">
    <name type="scientific">Fusobacterium hominis</name>
    <dbReference type="NCBI Taxonomy" id="2764326"/>
    <lineage>
        <taxon>Bacteria</taxon>
        <taxon>Fusobacteriati</taxon>
        <taxon>Fusobacteriota</taxon>
        <taxon>Fusobacteriia</taxon>
        <taxon>Fusobacteriales</taxon>
        <taxon>Fusobacteriaceae</taxon>
        <taxon>Fusobacterium</taxon>
    </lineage>
</organism>
<reference evidence="1 2" key="1">
    <citation type="submission" date="2020-08" db="EMBL/GenBank/DDBJ databases">
        <authorList>
            <person name="Liu C."/>
            <person name="Sun Q."/>
        </authorList>
    </citation>
    <scope>NUCLEOTIDE SEQUENCE [LARGE SCALE GENOMIC DNA]</scope>
    <source>
        <strain evidence="1 2">NSJ-57</strain>
    </source>
</reference>
<protein>
    <submittedName>
        <fullName evidence="1">Uncharacterized protein</fullName>
    </submittedName>
</protein>
<evidence type="ECO:0000313" key="2">
    <source>
        <dbReference type="Proteomes" id="UP000515913"/>
    </source>
</evidence>
<dbReference type="AlphaFoldDB" id="A0A7G9GXZ4"/>
<dbReference type="RefSeq" id="WP_187423043.1">
    <property type="nucleotide sequence ID" value="NZ_CP060637.1"/>
</dbReference>
<sequence>MVVSSPMVVSDTALPYVEQPSIDPIPLKLDYNNEVKIKDNEKIEKVDIVDESIQNKNIEIINETEIIDDISFEDFTRTTNQIKTVEIPLTSGVETGLEIQFTSLKLKDFPIIETNISPSLEQLETVNLNTTNVSIGDFVLYNVGVKIFSYAKFKVIEFKTREFKIALSVGLYEDNILRKDGDYFYYEIFSKVKNSRLLSICDTFKKVFSGETISFEINNLKGEILFENRIQYHKFTIIENAVNIFQDVTKKLKITKNKNFSETTITFYTLYLLDQLLNGNTKINSWINFGIDNSYNINIGDSIVFSKVHNLSLKGINFNLKETVRLKEPVTAMELEHVKNRVTCYKKTVTIELEKIEK</sequence>
<dbReference type="Proteomes" id="UP000515913">
    <property type="component" value="Chromosome"/>
</dbReference>
<name>A0A7G9GXZ4_9FUSO</name>